<evidence type="ECO:0000256" key="5">
    <source>
        <dbReference type="ARBA" id="ARBA00023242"/>
    </source>
</evidence>
<gene>
    <name evidence="7" type="primary">Contig2638.g2829</name>
    <name evidence="7" type="ORF">STYLEM_7636</name>
</gene>
<comment type="subcellular location">
    <subcellularLocation>
        <location evidence="1">Nucleus</location>
    </subcellularLocation>
</comment>
<feature type="compositionally biased region" description="Acidic residues" evidence="6">
    <location>
        <begin position="324"/>
        <end position="334"/>
    </location>
</feature>
<feature type="compositionally biased region" description="Acidic residues" evidence="6">
    <location>
        <begin position="235"/>
        <end position="265"/>
    </location>
</feature>
<sequence length="365" mass="42152">MTSQIRVKLVSKPLNSKKYHLATFNSKISDDYELPRHILEEATESDIKERNQQSSFQDANNVQVESLMGRKKNAKLKYLYEEIPDNNKEPRKFSGFQDDGFNASSGGNATYAIMIYDAKRNVFQIAPLDKHYKFERQVDNRRQRNLASNEELKQDQQTGDDDILKQKIKQSRTEHSRKQLSKRLADFKKNAQIQSKTQGRLFSDSARIAALKNKDSDEVTKPPKKKKKGLTEKDVDFEEIFDDDNEEDAIPEDDDDIDDVDENLSDDGKKVQEALKHNRENEDFEDNQAQIIPTRLNLNFQIEEADQNERAQDDEDKESSIDSLFEEDDDDDPISDVGGKRSATQSQINYDKYNGLSGRKRPKND</sequence>
<dbReference type="OrthoDB" id="10670442at2759"/>
<organism evidence="7 8">
    <name type="scientific">Stylonychia lemnae</name>
    <name type="common">Ciliate</name>
    <dbReference type="NCBI Taxonomy" id="5949"/>
    <lineage>
        <taxon>Eukaryota</taxon>
        <taxon>Sar</taxon>
        <taxon>Alveolata</taxon>
        <taxon>Ciliophora</taxon>
        <taxon>Intramacronucleata</taxon>
        <taxon>Spirotrichea</taxon>
        <taxon>Stichotrichia</taxon>
        <taxon>Sporadotrichida</taxon>
        <taxon>Oxytrichidae</taxon>
        <taxon>Stylonychinae</taxon>
        <taxon>Stylonychia</taxon>
    </lineage>
</organism>
<accession>A0A078A8Q2</accession>
<evidence type="ECO:0000256" key="4">
    <source>
        <dbReference type="ARBA" id="ARBA00023163"/>
    </source>
</evidence>
<evidence type="ECO:0000256" key="1">
    <source>
        <dbReference type="ARBA" id="ARBA00004123"/>
    </source>
</evidence>
<name>A0A078A8Q2_STYLE</name>
<evidence type="ECO:0000313" key="8">
    <source>
        <dbReference type="Proteomes" id="UP000039865"/>
    </source>
</evidence>
<dbReference type="EMBL" id="CCKQ01007293">
    <property type="protein sequence ID" value="CDW78655.1"/>
    <property type="molecule type" value="Genomic_DNA"/>
</dbReference>
<reference evidence="7 8" key="1">
    <citation type="submission" date="2014-06" db="EMBL/GenBank/DDBJ databases">
        <authorList>
            <person name="Swart Estienne"/>
        </authorList>
    </citation>
    <scope>NUCLEOTIDE SEQUENCE [LARGE SCALE GENOMIC DNA]</scope>
    <source>
        <strain evidence="7 8">130c</strain>
    </source>
</reference>
<dbReference type="InParanoid" id="A0A078A8Q2"/>
<evidence type="ECO:0000256" key="3">
    <source>
        <dbReference type="ARBA" id="ARBA00023125"/>
    </source>
</evidence>
<keyword evidence="2" id="KW-0805">Transcription regulation</keyword>
<keyword evidence="4" id="KW-0804">Transcription</keyword>
<feature type="region of interest" description="Disordered" evidence="6">
    <location>
        <begin position="213"/>
        <end position="269"/>
    </location>
</feature>
<evidence type="ECO:0000313" key="7">
    <source>
        <dbReference type="EMBL" id="CDW78655.1"/>
    </source>
</evidence>
<proteinExistence type="predicted"/>
<keyword evidence="3" id="KW-0238">DNA-binding</keyword>
<dbReference type="InterPro" id="IPR011039">
    <property type="entry name" value="TFIIF_interaction"/>
</dbReference>
<dbReference type="GO" id="GO:0006367">
    <property type="term" value="P:transcription initiation at RNA polymerase II promoter"/>
    <property type="evidence" value="ECO:0007669"/>
    <property type="project" value="InterPro"/>
</dbReference>
<feature type="region of interest" description="Disordered" evidence="6">
    <location>
        <begin position="143"/>
        <end position="163"/>
    </location>
</feature>
<keyword evidence="5" id="KW-0539">Nucleus</keyword>
<dbReference type="AlphaFoldDB" id="A0A078A8Q2"/>
<evidence type="ECO:0000256" key="2">
    <source>
        <dbReference type="ARBA" id="ARBA00023015"/>
    </source>
</evidence>
<dbReference type="GO" id="GO:0005634">
    <property type="term" value="C:nucleus"/>
    <property type="evidence" value="ECO:0007669"/>
    <property type="project" value="UniProtKB-SubCell"/>
</dbReference>
<feature type="region of interest" description="Disordered" evidence="6">
    <location>
        <begin position="303"/>
        <end position="365"/>
    </location>
</feature>
<keyword evidence="8" id="KW-1185">Reference proteome</keyword>
<dbReference type="Proteomes" id="UP000039865">
    <property type="component" value="Unassembled WGS sequence"/>
</dbReference>
<dbReference type="GO" id="GO:0003677">
    <property type="term" value="F:DNA binding"/>
    <property type="evidence" value="ECO:0007669"/>
    <property type="project" value="UniProtKB-KW"/>
</dbReference>
<protein>
    <submittedName>
        <fullName evidence="7">Uncharacterized protein</fullName>
    </submittedName>
</protein>
<dbReference type="SUPFAM" id="SSF50916">
    <property type="entry name" value="Rap30/74 interaction domains"/>
    <property type="match status" value="1"/>
</dbReference>
<evidence type="ECO:0000256" key="6">
    <source>
        <dbReference type="SAM" id="MobiDB-lite"/>
    </source>
</evidence>